<protein>
    <recommendedName>
        <fullName evidence="3">DNA-packaging protein</fullName>
    </recommendedName>
</protein>
<dbReference type="InterPro" id="IPR053746">
    <property type="entry name" value="Viral_HT_Connector_Assembly"/>
</dbReference>
<dbReference type="AlphaFoldDB" id="A0A2N0ZFB6"/>
<gene>
    <name evidence="1" type="ORF">CWS20_15285</name>
</gene>
<comment type="caution">
    <text evidence="1">The sequence shown here is derived from an EMBL/GenBank/DDBJ whole genome shotgun (WGS) entry which is preliminary data.</text>
</comment>
<dbReference type="Proteomes" id="UP000233343">
    <property type="component" value="Unassembled WGS sequence"/>
</dbReference>
<name>A0A2N0ZFB6_9BACI</name>
<proteinExistence type="predicted"/>
<evidence type="ECO:0000313" key="2">
    <source>
        <dbReference type="Proteomes" id="UP000233343"/>
    </source>
</evidence>
<dbReference type="InterPro" id="IPR021146">
    <property type="entry name" value="Phage_gp6-like_head-tail"/>
</dbReference>
<reference evidence="1 2" key="1">
    <citation type="journal article" date="2010" name="Int. J. Syst. Evol. Microbiol.">
        <title>Bacillus horneckiae sp. nov., isolated from a spacecraft-assembly clean room.</title>
        <authorList>
            <person name="Vaishampayan P."/>
            <person name="Probst A."/>
            <person name="Krishnamurthi S."/>
            <person name="Ghosh S."/>
            <person name="Osman S."/>
            <person name="McDowall A."/>
            <person name="Ruckmani A."/>
            <person name="Mayilraj S."/>
            <person name="Venkateswaran K."/>
        </authorList>
    </citation>
    <scope>NUCLEOTIDE SEQUENCE [LARGE SCALE GENOMIC DNA]</scope>
    <source>
        <strain evidence="2">1PO1SC</strain>
    </source>
</reference>
<keyword evidence="2" id="KW-1185">Reference proteome</keyword>
<evidence type="ECO:0000313" key="1">
    <source>
        <dbReference type="EMBL" id="PKG28204.1"/>
    </source>
</evidence>
<dbReference type="Pfam" id="PF05135">
    <property type="entry name" value="Phage_connect_1"/>
    <property type="match status" value="1"/>
</dbReference>
<sequence length="99" mass="11491">MNVKDKLLLLLNLKNDENLSQKIDILLDDAKSFILNHCWLDEIPSSLDSVLVKMVIFDYQKLDNESIKSRTEGDLSESYMTSYPENIMSQLNAKRRIKV</sequence>
<evidence type="ECO:0008006" key="3">
    <source>
        <dbReference type="Google" id="ProtNLM"/>
    </source>
</evidence>
<accession>A0A2N0ZFB6</accession>
<dbReference type="Gene3D" id="1.10.246.150">
    <property type="match status" value="1"/>
</dbReference>
<dbReference type="RefSeq" id="WP_066196451.1">
    <property type="nucleotide sequence ID" value="NZ_JARMMB010000009.1"/>
</dbReference>
<dbReference type="EMBL" id="PISD01000031">
    <property type="protein sequence ID" value="PKG28204.1"/>
    <property type="molecule type" value="Genomic_DNA"/>
</dbReference>
<organism evidence="1 2">
    <name type="scientific">Cytobacillus horneckiae</name>
    <dbReference type="NCBI Taxonomy" id="549687"/>
    <lineage>
        <taxon>Bacteria</taxon>
        <taxon>Bacillati</taxon>
        <taxon>Bacillota</taxon>
        <taxon>Bacilli</taxon>
        <taxon>Bacillales</taxon>
        <taxon>Bacillaceae</taxon>
        <taxon>Cytobacillus</taxon>
    </lineage>
</organism>